<evidence type="ECO:0000313" key="1">
    <source>
        <dbReference type="EMBL" id="MBM7129879.1"/>
    </source>
</evidence>
<name>A0ABS2KFE6_9GAMM</name>
<proteinExistence type="predicted"/>
<dbReference type="RefSeq" id="WP_204631474.1">
    <property type="nucleotide sequence ID" value="NZ_BSOC01000003.1"/>
</dbReference>
<evidence type="ECO:0000313" key="2">
    <source>
        <dbReference type="Proteomes" id="UP001430193"/>
    </source>
</evidence>
<organism evidence="1 2">
    <name type="scientific">Dyella mobilis</name>
    <dbReference type="NCBI Taxonomy" id="1849582"/>
    <lineage>
        <taxon>Bacteria</taxon>
        <taxon>Pseudomonadati</taxon>
        <taxon>Pseudomonadota</taxon>
        <taxon>Gammaproteobacteria</taxon>
        <taxon>Lysobacterales</taxon>
        <taxon>Rhodanobacteraceae</taxon>
        <taxon>Dyella</taxon>
    </lineage>
</organism>
<sequence length="77" mass="8665">MKLYGYTDTEPHQLAALKEVSFIADPTELRKLAAFLINQADLYAGGGEQEHGHFSDFVGDREMVGDVIVCNPKYFRE</sequence>
<dbReference type="Proteomes" id="UP001430193">
    <property type="component" value="Unassembled WGS sequence"/>
</dbReference>
<gene>
    <name evidence="1" type="ORF">ISS99_10095</name>
</gene>
<comment type="caution">
    <text evidence="1">The sequence shown here is derived from an EMBL/GenBank/DDBJ whole genome shotgun (WGS) entry which is preliminary data.</text>
</comment>
<dbReference type="EMBL" id="JADIKF010000038">
    <property type="protein sequence ID" value="MBM7129879.1"/>
    <property type="molecule type" value="Genomic_DNA"/>
</dbReference>
<protein>
    <submittedName>
        <fullName evidence="1">Uncharacterized protein</fullName>
    </submittedName>
</protein>
<reference evidence="1" key="1">
    <citation type="submission" date="2020-10" db="EMBL/GenBank/DDBJ databases">
        <title>Phylogeny of dyella-like bacteria.</title>
        <authorList>
            <person name="Fu J."/>
        </authorList>
    </citation>
    <scope>NUCLEOTIDE SEQUENCE</scope>
    <source>
        <strain evidence="1">DHON07</strain>
    </source>
</reference>
<keyword evidence="2" id="KW-1185">Reference proteome</keyword>
<accession>A0ABS2KFE6</accession>